<feature type="compositionally biased region" description="Gly residues" evidence="1">
    <location>
        <begin position="71"/>
        <end position="80"/>
    </location>
</feature>
<protein>
    <submittedName>
        <fullName evidence="2">CBN-MDT-30 protein</fullName>
    </submittedName>
</protein>
<accession>G0N074</accession>
<proteinExistence type="predicted"/>
<evidence type="ECO:0000256" key="1">
    <source>
        <dbReference type="SAM" id="MobiDB-lite"/>
    </source>
</evidence>
<dbReference type="eggNOG" id="KOG0990">
    <property type="taxonomic scope" value="Eukaryota"/>
</dbReference>
<evidence type="ECO:0000313" key="3">
    <source>
        <dbReference type="Proteomes" id="UP000008068"/>
    </source>
</evidence>
<feature type="compositionally biased region" description="Pro residues" evidence="1">
    <location>
        <begin position="55"/>
        <end position="66"/>
    </location>
</feature>
<feature type="compositionally biased region" description="Low complexity" evidence="1">
    <location>
        <begin position="42"/>
        <end position="54"/>
    </location>
</feature>
<feature type="compositionally biased region" description="Pro residues" evidence="1">
    <location>
        <begin position="135"/>
        <end position="146"/>
    </location>
</feature>
<gene>
    <name evidence="2" type="primary">Cbn-mdt-30</name>
    <name evidence="2" type="ORF">CAEBREN_06470</name>
</gene>
<feature type="region of interest" description="Disordered" evidence="1">
    <location>
        <begin position="1"/>
        <end position="108"/>
    </location>
</feature>
<dbReference type="OMA" id="FYQGRWI"/>
<keyword evidence="3" id="KW-1185">Reference proteome</keyword>
<dbReference type="AlphaFoldDB" id="G0N074"/>
<feature type="region of interest" description="Disordered" evidence="1">
    <location>
        <begin position="285"/>
        <end position="309"/>
    </location>
</feature>
<dbReference type="InParanoid" id="G0N074"/>
<dbReference type="EMBL" id="GL379824">
    <property type="protein sequence ID" value="EGT48870.1"/>
    <property type="molecule type" value="Genomic_DNA"/>
</dbReference>
<feature type="compositionally biased region" description="Polar residues" evidence="1">
    <location>
        <begin position="189"/>
        <end position="200"/>
    </location>
</feature>
<reference evidence="3" key="1">
    <citation type="submission" date="2011-07" db="EMBL/GenBank/DDBJ databases">
        <authorList>
            <consortium name="Caenorhabditis brenneri Sequencing and Analysis Consortium"/>
            <person name="Wilson R.K."/>
        </authorList>
    </citation>
    <scope>NUCLEOTIDE SEQUENCE [LARGE SCALE GENOMIC DNA]</scope>
    <source>
        <strain evidence="3">PB2801</strain>
    </source>
</reference>
<feature type="compositionally biased region" description="Low complexity" evidence="1">
    <location>
        <begin position="147"/>
        <end position="164"/>
    </location>
</feature>
<feature type="compositionally biased region" description="Low complexity" evidence="1">
    <location>
        <begin position="244"/>
        <end position="265"/>
    </location>
</feature>
<dbReference type="HOGENOM" id="CLU_515098_0_0_1"/>
<organism evidence="3">
    <name type="scientific">Caenorhabditis brenneri</name>
    <name type="common">Nematode worm</name>
    <dbReference type="NCBI Taxonomy" id="135651"/>
    <lineage>
        <taxon>Eukaryota</taxon>
        <taxon>Metazoa</taxon>
        <taxon>Ecdysozoa</taxon>
        <taxon>Nematoda</taxon>
        <taxon>Chromadorea</taxon>
        <taxon>Rhabditida</taxon>
        <taxon>Rhabditina</taxon>
        <taxon>Rhabditomorpha</taxon>
        <taxon>Rhabditoidea</taxon>
        <taxon>Rhabditidae</taxon>
        <taxon>Peloderinae</taxon>
        <taxon>Caenorhabditis</taxon>
    </lineage>
</organism>
<dbReference type="STRING" id="135651.G0N074"/>
<dbReference type="FunCoup" id="G0N074">
    <property type="interactions" value="1935"/>
</dbReference>
<feature type="compositionally biased region" description="Gly residues" evidence="1">
    <location>
        <begin position="173"/>
        <end position="184"/>
    </location>
</feature>
<feature type="region of interest" description="Disordered" evidence="1">
    <location>
        <begin position="125"/>
        <end position="225"/>
    </location>
</feature>
<dbReference type="Proteomes" id="UP000008068">
    <property type="component" value="Unassembled WGS sequence"/>
</dbReference>
<name>G0N074_CAEBE</name>
<feature type="compositionally biased region" description="Pro residues" evidence="1">
    <location>
        <begin position="1"/>
        <end position="41"/>
    </location>
</feature>
<sequence>MHPNQPPNYPGAPPQNPNQPYPPGSGAPGQPQQPPGYPPGGFPHFPIYQAGMPHPYMPPPATPQYPQPGASGSGGSGGGIPANFMHTQIKPEPSWSQDSRYGMPGGSSSYGYPPMGMGMNMSQQMEAQNADAPTLPFPPTPAPPQQAPSSSSQSSLLAQHLASAPLPPPGPGPGGLGGGAGGPGAAPQSHLSQLLNSTHPASFAGGMPQFQGTPEQIQHQQRMMQASIAQQNQNLMRLQQEYMASHQHSQQQQQHQQQTRAAQLQAEQAAAAAAMAATLGPATASSSSAATLAPPPQAQGFPLSGSSSQSYFTGSRAQELIFANQTIPLIARESPHQKEVDLNSFSTGELCQYGRELVNELNSKVSHLSYMLKKVMERRVLNQGENPNELAEHCQYNLSRMNEIRQIIEKRRKPNWKRMTGDEYIELMLDDSELEKPMTEERKAKREELERRFPCVMSKTPPNPGDVFYKNRWISEQLHKKYKRFDDNKEMLMSLSSQLKALSWKVDTTGPAQLRKVDQTKISKKKSDD</sequence>
<evidence type="ECO:0000313" key="2">
    <source>
        <dbReference type="EMBL" id="EGT48870.1"/>
    </source>
</evidence>
<feature type="region of interest" description="Disordered" evidence="1">
    <location>
        <begin position="243"/>
        <end position="265"/>
    </location>
</feature>
<dbReference type="OrthoDB" id="5791708at2759"/>
<feature type="compositionally biased region" description="Polar residues" evidence="1">
    <location>
        <begin position="210"/>
        <end position="225"/>
    </location>
</feature>